<sequence>KTGNPVWTFCGKLLYARKSWAVAVCRACKEARPADYRYDPDFWSKVG</sequence>
<accession>A0A382M179</accession>
<gene>
    <name evidence="1" type="ORF">METZ01_LOCUS294271</name>
</gene>
<feature type="non-terminal residue" evidence="1">
    <location>
        <position position="1"/>
    </location>
</feature>
<proteinExistence type="predicted"/>
<name>A0A382M179_9ZZZZ</name>
<dbReference type="EMBL" id="UINC01089926">
    <property type="protein sequence ID" value="SVC41417.1"/>
    <property type="molecule type" value="Genomic_DNA"/>
</dbReference>
<dbReference type="AlphaFoldDB" id="A0A382M179"/>
<organism evidence="1">
    <name type="scientific">marine metagenome</name>
    <dbReference type="NCBI Taxonomy" id="408172"/>
    <lineage>
        <taxon>unclassified sequences</taxon>
        <taxon>metagenomes</taxon>
        <taxon>ecological metagenomes</taxon>
    </lineage>
</organism>
<reference evidence="1" key="1">
    <citation type="submission" date="2018-05" db="EMBL/GenBank/DDBJ databases">
        <authorList>
            <person name="Lanie J.A."/>
            <person name="Ng W.-L."/>
            <person name="Kazmierczak K.M."/>
            <person name="Andrzejewski T.M."/>
            <person name="Davidsen T.M."/>
            <person name="Wayne K.J."/>
            <person name="Tettelin H."/>
            <person name="Glass J.I."/>
            <person name="Rusch D."/>
            <person name="Podicherti R."/>
            <person name="Tsui H.-C.T."/>
            <person name="Winkler M.E."/>
        </authorList>
    </citation>
    <scope>NUCLEOTIDE SEQUENCE</scope>
</reference>
<evidence type="ECO:0000313" key="1">
    <source>
        <dbReference type="EMBL" id="SVC41417.1"/>
    </source>
</evidence>
<protein>
    <submittedName>
        <fullName evidence="1">Uncharacterized protein</fullName>
    </submittedName>
</protein>